<accession>A0A6J1NQI9</accession>
<organism evidence="2 3">
    <name type="scientific">Bicyclus anynana</name>
    <name type="common">Squinting bush brown butterfly</name>
    <dbReference type="NCBI Taxonomy" id="110368"/>
    <lineage>
        <taxon>Eukaryota</taxon>
        <taxon>Metazoa</taxon>
        <taxon>Ecdysozoa</taxon>
        <taxon>Arthropoda</taxon>
        <taxon>Hexapoda</taxon>
        <taxon>Insecta</taxon>
        <taxon>Pterygota</taxon>
        <taxon>Neoptera</taxon>
        <taxon>Endopterygota</taxon>
        <taxon>Lepidoptera</taxon>
        <taxon>Glossata</taxon>
        <taxon>Ditrysia</taxon>
        <taxon>Papilionoidea</taxon>
        <taxon>Nymphalidae</taxon>
        <taxon>Satyrinae</taxon>
        <taxon>Satyrini</taxon>
        <taxon>Mycalesina</taxon>
        <taxon>Bicyclus</taxon>
    </lineage>
</organism>
<keyword evidence="2" id="KW-1185">Reference proteome</keyword>
<dbReference type="AlphaFoldDB" id="A0A6J1NQI9"/>
<evidence type="ECO:0000313" key="2">
    <source>
        <dbReference type="Proteomes" id="UP001652582"/>
    </source>
</evidence>
<evidence type="ECO:0000313" key="3">
    <source>
        <dbReference type="RefSeq" id="XP_023947148.1"/>
    </source>
</evidence>
<feature type="region of interest" description="Disordered" evidence="1">
    <location>
        <begin position="1"/>
        <end position="51"/>
    </location>
</feature>
<reference evidence="3" key="1">
    <citation type="submission" date="2025-08" db="UniProtKB">
        <authorList>
            <consortium name="RefSeq"/>
        </authorList>
    </citation>
    <scope>IDENTIFICATION</scope>
</reference>
<sequence>MAPTKFGLFKSRSREQPEQPSMENLIETTAEVEHYKPPDSPVPSTSKGFMGNDDMLPASIFSILNIDDDDDDDEIIFNEQQKSRPASQCSKLEEQQQGDYLQLQNQSSGTSLSTLEDLDQISELHDEPNTAALEEDASTTYDANSLQFDESSIADSEDMSMYCAMLKKPKKSRSKEQQLTDFDMWQASNVEVMQNLLSRSGTLDEQIKWEAIATARGLCTLTDSCTCDDCTGAKFLAGVTDGDGGMGAAPLLTAISVGCQIQ</sequence>
<protein>
    <submittedName>
        <fullName evidence="3">Uncharacterized protein LOC112052342</fullName>
    </submittedName>
</protein>
<dbReference type="KEGG" id="bany:112052342"/>
<dbReference type="GeneID" id="112052342"/>
<gene>
    <name evidence="3" type="primary">LOC112052342</name>
</gene>
<dbReference type="Proteomes" id="UP001652582">
    <property type="component" value="Chromosome 18"/>
</dbReference>
<dbReference type="OrthoDB" id="7416705at2759"/>
<dbReference type="RefSeq" id="XP_023947148.1">
    <property type="nucleotide sequence ID" value="XM_024091380.2"/>
</dbReference>
<proteinExistence type="predicted"/>
<name>A0A6J1NQI9_BICAN</name>
<evidence type="ECO:0000256" key="1">
    <source>
        <dbReference type="SAM" id="MobiDB-lite"/>
    </source>
</evidence>